<evidence type="ECO:0000313" key="1">
    <source>
        <dbReference type="EMBL" id="QDT01962.1"/>
    </source>
</evidence>
<protein>
    <recommendedName>
        <fullName evidence="3">Alpha/beta hydrolase family protein</fullName>
    </recommendedName>
</protein>
<dbReference type="SUPFAM" id="SSF53474">
    <property type="entry name" value="alpha/beta-Hydrolases"/>
    <property type="match status" value="1"/>
</dbReference>
<sequence length="292" mass="33196">MNNEVAHPVANPGRYNAVENREFPFTANPVWGEQRFCEDCFRSFHSPLAPFTFDKHSVAISNTFRDPCVTLSRKYQEWIDARIEHDGSSTLRAHNPDMQAIPEKILLIPGLLEPRLLFLPLKLSLSKHVDHVECWRDRIVFRDLETSINRLAEAIAGKVAEQGAIAIVTHSFGDWIARAAIAMSRQHRVTAMVSLAPAMRAGFFPSLLFGLSGNLIPEIKVLMNRDSASANLDCDDRVRRLVIWSRFDESLRSVPLDGISNLQVQRVWATHFSIPWQPNVLHLVQNYLLHET</sequence>
<dbReference type="Gene3D" id="3.40.50.1820">
    <property type="entry name" value="alpha/beta hydrolase"/>
    <property type="match status" value="1"/>
</dbReference>
<dbReference type="KEGG" id="rlc:K227x_03320"/>
<evidence type="ECO:0008006" key="3">
    <source>
        <dbReference type="Google" id="ProtNLM"/>
    </source>
</evidence>
<proteinExistence type="predicted"/>
<organism evidence="1 2">
    <name type="scientific">Rubripirellula lacrimiformis</name>
    <dbReference type="NCBI Taxonomy" id="1930273"/>
    <lineage>
        <taxon>Bacteria</taxon>
        <taxon>Pseudomonadati</taxon>
        <taxon>Planctomycetota</taxon>
        <taxon>Planctomycetia</taxon>
        <taxon>Pirellulales</taxon>
        <taxon>Pirellulaceae</taxon>
        <taxon>Rubripirellula</taxon>
    </lineage>
</organism>
<dbReference type="InterPro" id="IPR029058">
    <property type="entry name" value="AB_hydrolase_fold"/>
</dbReference>
<reference evidence="1 2" key="1">
    <citation type="submission" date="2019-02" db="EMBL/GenBank/DDBJ databases">
        <title>Deep-cultivation of Planctomycetes and their phenomic and genomic characterization uncovers novel biology.</title>
        <authorList>
            <person name="Wiegand S."/>
            <person name="Jogler M."/>
            <person name="Boedeker C."/>
            <person name="Pinto D."/>
            <person name="Vollmers J."/>
            <person name="Rivas-Marin E."/>
            <person name="Kohn T."/>
            <person name="Peeters S.H."/>
            <person name="Heuer A."/>
            <person name="Rast P."/>
            <person name="Oberbeckmann S."/>
            <person name="Bunk B."/>
            <person name="Jeske O."/>
            <person name="Meyerdierks A."/>
            <person name="Storesund J.E."/>
            <person name="Kallscheuer N."/>
            <person name="Luecker S."/>
            <person name="Lage O.M."/>
            <person name="Pohl T."/>
            <person name="Merkel B.J."/>
            <person name="Hornburger P."/>
            <person name="Mueller R.-W."/>
            <person name="Bruemmer F."/>
            <person name="Labrenz M."/>
            <person name="Spormann A.M."/>
            <person name="Op den Camp H."/>
            <person name="Overmann J."/>
            <person name="Amann R."/>
            <person name="Jetten M.S.M."/>
            <person name="Mascher T."/>
            <person name="Medema M.H."/>
            <person name="Devos D.P."/>
            <person name="Kaster A.-K."/>
            <person name="Ovreas L."/>
            <person name="Rohde M."/>
            <person name="Galperin M.Y."/>
            <person name="Jogler C."/>
        </authorList>
    </citation>
    <scope>NUCLEOTIDE SEQUENCE [LARGE SCALE GENOMIC DNA]</scope>
    <source>
        <strain evidence="1 2">K22_7</strain>
    </source>
</reference>
<dbReference type="EMBL" id="CP036525">
    <property type="protein sequence ID" value="QDT01962.1"/>
    <property type="molecule type" value="Genomic_DNA"/>
</dbReference>
<dbReference type="Proteomes" id="UP000318538">
    <property type="component" value="Chromosome"/>
</dbReference>
<gene>
    <name evidence="1" type="ORF">K227x_03320</name>
</gene>
<keyword evidence="2" id="KW-1185">Reference proteome</keyword>
<accession>A0A517N4B3</accession>
<evidence type="ECO:0000313" key="2">
    <source>
        <dbReference type="Proteomes" id="UP000318538"/>
    </source>
</evidence>
<dbReference type="AlphaFoldDB" id="A0A517N4B3"/>
<name>A0A517N4B3_9BACT</name>